<evidence type="ECO:0000259" key="4">
    <source>
        <dbReference type="PROSITE" id="PS50987"/>
    </source>
</evidence>
<dbReference type="PRINTS" id="PR00778">
    <property type="entry name" value="HTHARSR"/>
</dbReference>
<dbReference type="SMART" id="SM00418">
    <property type="entry name" value="HTH_ARSR"/>
    <property type="match status" value="1"/>
</dbReference>
<dbReference type="RefSeq" id="WP_072852117.1">
    <property type="nucleotide sequence ID" value="NZ_FQVI01000012.1"/>
</dbReference>
<name>A0A1M4YP52_9CLOT</name>
<feature type="domain" description="HTH arsR-type" evidence="4">
    <location>
        <begin position="10"/>
        <end position="118"/>
    </location>
</feature>
<evidence type="ECO:0000256" key="3">
    <source>
        <dbReference type="ARBA" id="ARBA00023163"/>
    </source>
</evidence>
<dbReference type="InterPro" id="IPR011991">
    <property type="entry name" value="ArsR-like_HTH"/>
</dbReference>
<keyword evidence="6" id="KW-1185">Reference proteome</keyword>
<dbReference type="OrthoDB" id="9798835at2"/>
<protein>
    <submittedName>
        <fullName evidence="5">Transcriptional regulator, ArsR family</fullName>
    </submittedName>
</protein>
<dbReference type="InterPro" id="IPR001845">
    <property type="entry name" value="HTH_ArsR_DNA-bd_dom"/>
</dbReference>
<evidence type="ECO:0000313" key="5">
    <source>
        <dbReference type="EMBL" id="SHF07589.1"/>
    </source>
</evidence>
<dbReference type="GO" id="GO:0003700">
    <property type="term" value="F:DNA-binding transcription factor activity"/>
    <property type="evidence" value="ECO:0007669"/>
    <property type="project" value="InterPro"/>
</dbReference>
<dbReference type="InterPro" id="IPR051081">
    <property type="entry name" value="HTH_MetalResp_TranReg"/>
</dbReference>
<dbReference type="Proteomes" id="UP000184245">
    <property type="component" value="Unassembled WGS sequence"/>
</dbReference>
<dbReference type="SUPFAM" id="SSF46785">
    <property type="entry name" value="Winged helix' DNA-binding domain"/>
    <property type="match status" value="1"/>
</dbReference>
<keyword evidence="3" id="KW-0804">Transcription</keyword>
<sequence>MEHKTDDIKTLQQEFISCQKLLTALGDSNRQHLLCIMLECDCSGSRVIDIAEKTNLSRPAVSHHMQILKDAGVVKSRKEGTCIYYYLDPCDNEIGKIMELCAHIRAIMKSVPDRSGEE</sequence>
<keyword evidence="1" id="KW-0805">Transcription regulation</keyword>
<dbReference type="CDD" id="cd00090">
    <property type="entry name" value="HTH_ARSR"/>
    <property type="match status" value="1"/>
</dbReference>
<evidence type="ECO:0000313" key="6">
    <source>
        <dbReference type="Proteomes" id="UP000184245"/>
    </source>
</evidence>
<dbReference type="Gene3D" id="1.10.10.10">
    <property type="entry name" value="Winged helix-like DNA-binding domain superfamily/Winged helix DNA-binding domain"/>
    <property type="match status" value="1"/>
</dbReference>
<dbReference type="PROSITE" id="PS50987">
    <property type="entry name" value="HTH_ARSR_2"/>
    <property type="match status" value="1"/>
</dbReference>
<dbReference type="GO" id="GO:0003677">
    <property type="term" value="F:DNA binding"/>
    <property type="evidence" value="ECO:0007669"/>
    <property type="project" value="UniProtKB-KW"/>
</dbReference>
<dbReference type="STRING" id="1122155.SAMN02745158_02442"/>
<accession>A0A1M4YP52</accession>
<dbReference type="NCBIfam" id="NF033788">
    <property type="entry name" value="HTH_metalloreg"/>
    <property type="match status" value="1"/>
</dbReference>
<dbReference type="EMBL" id="FQVI01000012">
    <property type="protein sequence ID" value="SHF07589.1"/>
    <property type="molecule type" value="Genomic_DNA"/>
</dbReference>
<dbReference type="AlphaFoldDB" id="A0A1M4YP52"/>
<proteinExistence type="predicted"/>
<keyword evidence="2" id="KW-0238">DNA-binding</keyword>
<reference evidence="5 6" key="1">
    <citation type="submission" date="2016-11" db="EMBL/GenBank/DDBJ databases">
        <authorList>
            <person name="Jaros S."/>
            <person name="Januszkiewicz K."/>
            <person name="Wedrychowicz H."/>
        </authorList>
    </citation>
    <scope>NUCLEOTIDE SEQUENCE [LARGE SCALE GENOMIC DNA]</scope>
    <source>
        <strain evidence="5 6">DSM 17459</strain>
    </source>
</reference>
<dbReference type="InterPro" id="IPR036390">
    <property type="entry name" value="WH_DNA-bd_sf"/>
</dbReference>
<evidence type="ECO:0000256" key="1">
    <source>
        <dbReference type="ARBA" id="ARBA00023015"/>
    </source>
</evidence>
<dbReference type="InterPro" id="IPR036388">
    <property type="entry name" value="WH-like_DNA-bd_sf"/>
</dbReference>
<dbReference type="PANTHER" id="PTHR33154">
    <property type="entry name" value="TRANSCRIPTIONAL REGULATOR, ARSR FAMILY"/>
    <property type="match status" value="1"/>
</dbReference>
<gene>
    <name evidence="5" type="ORF">SAMN02745158_02442</name>
</gene>
<dbReference type="PANTHER" id="PTHR33154:SF18">
    <property type="entry name" value="ARSENICAL RESISTANCE OPERON REPRESSOR"/>
    <property type="match status" value="1"/>
</dbReference>
<dbReference type="Pfam" id="PF01022">
    <property type="entry name" value="HTH_5"/>
    <property type="match status" value="1"/>
</dbReference>
<organism evidence="5 6">
    <name type="scientific">Lactonifactor longoviformis DSM 17459</name>
    <dbReference type="NCBI Taxonomy" id="1122155"/>
    <lineage>
        <taxon>Bacteria</taxon>
        <taxon>Bacillati</taxon>
        <taxon>Bacillota</taxon>
        <taxon>Clostridia</taxon>
        <taxon>Eubacteriales</taxon>
        <taxon>Clostridiaceae</taxon>
        <taxon>Lactonifactor</taxon>
    </lineage>
</organism>
<evidence type="ECO:0000256" key="2">
    <source>
        <dbReference type="ARBA" id="ARBA00023125"/>
    </source>
</evidence>